<dbReference type="InterPro" id="IPR027443">
    <property type="entry name" value="IPNS-like_sf"/>
</dbReference>
<organism evidence="3 4">
    <name type="scientific">Chrysophaeum taylorii</name>
    <dbReference type="NCBI Taxonomy" id="2483200"/>
    <lineage>
        <taxon>Eukaryota</taxon>
        <taxon>Sar</taxon>
        <taxon>Stramenopiles</taxon>
        <taxon>Ochrophyta</taxon>
        <taxon>Pelagophyceae</taxon>
        <taxon>Pelagomonadales</taxon>
        <taxon>Pelagomonadaceae</taxon>
        <taxon>Chrysophaeum</taxon>
    </lineage>
</organism>
<dbReference type="Proteomes" id="UP001230188">
    <property type="component" value="Unassembled WGS sequence"/>
</dbReference>
<keyword evidence="4" id="KW-1185">Reference proteome</keyword>
<proteinExistence type="predicted"/>
<keyword evidence="1" id="KW-0732">Signal</keyword>
<comment type="caution">
    <text evidence="3">The sequence shown here is derived from an EMBL/GenBank/DDBJ whole genome shotgun (WGS) entry which is preliminary data.</text>
</comment>
<dbReference type="AlphaFoldDB" id="A0AAD7U7G8"/>
<feature type="domain" description="Fe2OG dioxygenase" evidence="2">
    <location>
        <begin position="562"/>
        <end position="667"/>
    </location>
</feature>
<dbReference type="PROSITE" id="PS51471">
    <property type="entry name" value="FE2OG_OXY"/>
    <property type="match status" value="2"/>
</dbReference>
<accession>A0AAD7U7G8</accession>
<dbReference type="Gene3D" id="2.60.120.330">
    <property type="entry name" value="B-lactam Antibiotic, Isopenicillin N Synthase, Chain"/>
    <property type="match status" value="2"/>
</dbReference>
<name>A0AAD7U7G8_9STRA</name>
<feature type="signal peptide" evidence="1">
    <location>
        <begin position="1"/>
        <end position="19"/>
    </location>
</feature>
<dbReference type="InterPro" id="IPR005123">
    <property type="entry name" value="Oxoglu/Fe-dep_dioxygenase_dom"/>
</dbReference>
<protein>
    <recommendedName>
        <fullName evidence="2">Fe2OG dioxygenase domain-containing protein</fullName>
    </recommendedName>
</protein>
<dbReference type="InterPro" id="IPR026992">
    <property type="entry name" value="DIOX_N"/>
</dbReference>
<dbReference type="InterPro" id="IPR044861">
    <property type="entry name" value="IPNS-like_FE2OG_OXY"/>
</dbReference>
<dbReference type="InterPro" id="IPR050231">
    <property type="entry name" value="Iron_ascorbate_oxido_reductase"/>
</dbReference>
<gene>
    <name evidence="3" type="ORF">CTAYLR_003049</name>
</gene>
<feature type="domain" description="Fe2OG dioxygenase" evidence="2">
    <location>
        <begin position="204"/>
        <end position="327"/>
    </location>
</feature>
<evidence type="ECO:0000259" key="2">
    <source>
        <dbReference type="PROSITE" id="PS51471"/>
    </source>
</evidence>
<dbReference type="Pfam" id="PF03171">
    <property type="entry name" value="2OG-FeII_Oxy"/>
    <property type="match status" value="2"/>
</dbReference>
<dbReference type="SUPFAM" id="SSF51197">
    <property type="entry name" value="Clavaminate synthase-like"/>
    <property type="match status" value="2"/>
</dbReference>
<evidence type="ECO:0000313" key="3">
    <source>
        <dbReference type="EMBL" id="KAJ8598624.1"/>
    </source>
</evidence>
<sequence length="730" mass="80933">MRVWVLCEVLKLAWGEVAALRRVSVRAYREGSDAERGEAIAQLKASMEGQGMALVVEHGVPSAVIEECVRTSRLFFGLDEKTKSTLEFVGGDNDLPPRSYAAIGTPRGRAYSVQQRSADDQIVNEWLQFKDTSFEADPFDPYYTSPEGREFYTFAEPPAWPPGLDAEGATRNYYGEMEKLVDTMYEMLAVALGLETDIFKPRHAPNWPVTAAHYPPLADGSRAPPRIGPHYDRTVFSLVKVDEQDDEGKGGNLQVLLNPRTHNAADGRDADPTWYDVVAPESAIVLNSGEMLRRWSNGKFRRVVHRVGNPTGVQTRGRLSLMVYASPDYDQRVRNPYEDETPEFPASTVGEMFNWGSSLPTYNATLQDEMRRAQALYTVAGDQFEHEALPMATIDVVDVGALLSTDDDDDDKARGAAEALSAAFERTGFCVVVGHDVRQSTLDDLRRGAYEFFGSEEKHDYDHGKGYGFGGYVRYRESGAQLLGDFSKPTDLVESLTVKGFTDEACEDPVFGRATDVPRWMAPAAALFLNESRSLGRALARAMRLSLDVPEAELDLVLDVDNKSGLRLAYYPDVPNPEPGRMRYGAHVDSGTFTVLALDPANPEGLQVQLKDYSWLDVPHVSGGLVVNVGALLSRWTAKKWRASVHRVLPKPGDRLSIVTSALGARSDGPPFAAFSSLERGDRRPLDPVQARHFLAERVALHRPEFAEETGLKTPEDFKQETARIINLHK</sequence>
<dbReference type="Pfam" id="PF14226">
    <property type="entry name" value="DIOX_N"/>
    <property type="match status" value="2"/>
</dbReference>
<evidence type="ECO:0000313" key="4">
    <source>
        <dbReference type="Proteomes" id="UP001230188"/>
    </source>
</evidence>
<dbReference type="EMBL" id="JAQMWT010000667">
    <property type="protein sequence ID" value="KAJ8598624.1"/>
    <property type="molecule type" value="Genomic_DNA"/>
</dbReference>
<feature type="chain" id="PRO_5042020237" description="Fe2OG dioxygenase domain-containing protein" evidence="1">
    <location>
        <begin position="20"/>
        <end position="730"/>
    </location>
</feature>
<dbReference type="PANTHER" id="PTHR47990">
    <property type="entry name" value="2-OXOGLUTARATE (2OG) AND FE(II)-DEPENDENT OXYGENASE SUPERFAMILY PROTEIN-RELATED"/>
    <property type="match status" value="1"/>
</dbReference>
<evidence type="ECO:0000256" key="1">
    <source>
        <dbReference type="SAM" id="SignalP"/>
    </source>
</evidence>
<reference evidence="3" key="1">
    <citation type="submission" date="2023-01" db="EMBL/GenBank/DDBJ databases">
        <title>Metagenome sequencing of chrysophaentin producing Chrysophaeum taylorii.</title>
        <authorList>
            <person name="Davison J."/>
            <person name="Bewley C."/>
        </authorList>
    </citation>
    <scope>NUCLEOTIDE SEQUENCE</scope>
    <source>
        <strain evidence="3">NIES-1699</strain>
    </source>
</reference>